<dbReference type="Proteomes" id="UP001157384">
    <property type="component" value="Segment"/>
</dbReference>
<evidence type="ECO:0008006" key="4">
    <source>
        <dbReference type="Google" id="ProtNLM"/>
    </source>
</evidence>
<name>A0A8K1XVX8_9MONO</name>
<accession>A0A8K1XVX8</accession>
<sequence length="571" mass="64834">MSRLILTILLHCVLPSCSVRFNSKFYQSYGVLLEPIQTVLSYDDISQITLVYKFVPSTPAYSLVCNQKIKHMEHFVNNTLKSRLNFLYSMIPHSVGSYYTDYCKYLHGLCNSEGSPGINFNSSLKTESKRSKRGLPLLLAAGVGAMATGYNTYKSVTNSQKLEKLEEIINRLSAYSQNSNQNFHEFEQHSNSLFSKISKSFQIFHDTLVAKSCSQNLGGDFSGYMSIGSWLDIEVNSLVDMLSGKVNPHIITTDLLQEILTSNNELVSTIYNSDPGVFYQASKSYLIQHNLSLGIMVFNIEIPIISKFMISPLFSVLNGGWMDKGILHKMVLPDKFYLFPGDKDNNFHAVSAQDLNCRENYGIFICDNSRHYFNYEMVCLNALLKEENNDLCDAHISHPPIKGEVYKTSSGLLISGYKDLQFLDSVGKFYHSMKPKSLSESYTNFISYNSFQSVRIDDLIIVSPGHKLNTVIIKNSSVIFPPISKEDMNFLLNFHTNLKLSESKKILETDFRSSPFYHYETTNSGLYIDIVVVIIIMVLVAVVIYLIKRQKETKLRILRVASRRVRLSEDS</sequence>
<gene>
    <name evidence="2" type="ORF">FCPL1_gp3</name>
</gene>
<evidence type="ECO:0000313" key="2">
    <source>
        <dbReference type="EMBL" id="UHK03161.1"/>
    </source>
</evidence>
<feature type="transmembrane region" description="Helical" evidence="1">
    <location>
        <begin position="526"/>
        <end position="547"/>
    </location>
</feature>
<keyword evidence="1" id="KW-0472">Membrane</keyword>
<evidence type="ECO:0000256" key="1">
    <source>
        <dbReference type="SAM" id="Phobius"/>
    </source>
</evidence>
<keyword evidence="1" id="KW-0812">Transmembrane</keyword>
<protein>
    <recommendedName>
        <fullName evidence="4">Glycoprotein</fullName>
    </recommendedName>
</protein>
<proteinExistence type="predicted"/>
<dbReference type="EMBL" id="MZ209674">
    <property type="protein sequence ID" value="UHK03161.1"/>
    <property type="molecule type" value="Viral_cRNA"/>
</dbReference>
<keyword evidence="1" id="KW-1133">Transmembrane helix</keyword>
<reference evidence="2 3" key="1">
    <citation type="submission" date="2021-05" db="EMBL/GenBank/DDBJ databases">
        <authorList>
            <person name="Feng G."/>
        </authorList>
    </citation>
    <scope>NUCLEOTIDE SEQUENCE [LARGE SCALE GENOMIC DNA]</scope>
    <source>
        <strain evidence="2">DJCFY60</strain>
    </source>
</reference>
<evidence type="ECO:0000313" key="3">
    <source>
        <dbReference type="Proteomes" id="UP001157384"/>
    </source>
</evidence>
<organism evidence="2 3">
    <name type="scientific">Hangzhou cletus punctiger lispivirus 1</name>
    <dbReference type="NCBI Taxonomy" id="2905566"/>
    <lineage>
        <taxon>Viruses</taxon>
        <taxon>Riboviria</taxon>
        <taxon>Orthornavirae</taxon>
        <taxon>Negarnaviricota</taxon>
        <taxon>Haploviricotina</taxon>
        <taxon>Monjiviricetes</taxon>
        <taxon>Mononegavirales</taxon>
        <taxon>Lispiviridae</taxon>
        <taxon>Hemipvirus</taxon>
        <taxon>Hemipvirus veri</taxon>
    </lineage>
</organism>
<keyword evidence="3" id="KW-1185">Reference proteome</keyword>